<evidence type="ECO:0000256" key="19">
    <source>
        <dbReference type="SAM" id="Phobius"/>
    </source>
</evidence>
<evidence type="ECO:0000256" key="4">
    <source>
        <dbReference type="ARBA" id="ARBA00012438"/>
    </source>
</evidence>
<sequence length="926" mass="103885">MVTKEASPIDTRKPARTKHRRSIPLRLILIAPFIIQIFAAVSLTSYISIRNGQKAVNDLANRLREEVDARVEQHIASLVEKPWVANQIVADAIHQGRFNLDLEENDPQNDLFLVQDVRLFKAITSLSIGTPARGAFVGAKNQSEKEIKIFTANESTGYKRSEFTINERGERANLTDVRPNTYDARTRPWYKKAVQAKIAVWSDIYPSSTTHKPVITASRPVFDSQGNVLAVIAVDISLTDISKFVSTVSLGKSGKIFIVERNANMVASSTNENPFIITDPKQPAQRLVASDSSQPIIKESTQFLQNKYQKFSLINTPTKDEFYQQGERQFLQVTPFKDKYGLDWLIVIVVPESEFMEQINANTRTTIFLCLGALALALISGFYTSRWISQPITRLNQASEEITKGNLEQQIQPEAIRELDKLGQTFNEMSNQLQSSFHTLAQANIQLEQRVEERTAELVEAKKKADNANQAKSEFLANMSHELRTPLNGILGYAQILGRMNSLPEKASQGVNIIHQCGSHLLTLINDVLDIAKIEARKLELAPKAIYLPALIQGIVEISQIRADQKRLDFIYEADRNLPLGIITDEKRLRQVLINLLGNAIKFTNEGSITLKVTPLKINENNTHLRFAVTDTGVGIAPDDLQKLFRAFEQVGDRSRQAEGTGLGLAISQQIVQLMGGQIQVESQLGVGSTFFFEIVLPLATDWNQQQNLSAGNIVSYLGEKKKILVVDDRWENRGVILSLLEPLGFIIAEAENGLDGLEKIRMDLPDLIILDLSMPVMDGFELLKHLRNDQNLHHLKVIVSSASVSNIDRQMSVEAGGDDFLAKPVHAKDLFNALATHLQITWNYEETTTQVNDTEREIIAPDPADLQILLDLARDGLIKKMTQVAKEIEQKDARYQPFIKKILQLARTFQSEQIEELIQRHLSSN</sequence>
<dbReference type="Pfam" id="PF00672">
    <property type="entry name" value="HAMP"/>
    <property type="match status" value="1"/>
</dbReference>
<keyword evidence="11 23" id="KW-0067">ATP-binding</keyword>
<dbReference type="GO" id="GO:0005886">
    <property type="term" value="C:plasma membrane"/>
    <property type="evidence" value="ECO:0007669"/>
    <property type="project" value="UniProtKB-SubCell"/>
</dbReference>
<dbReference type="CDD" id="cd17546">
    <property type="entry name" value="REC_hyHK_CKI1_RcsC-like"/>
    <property type="match status" value="1"/>
</dbReference>
<dbReference type="InterPro" id="IPR011006">
    <property type="entry name" value="CheY-like_superfamily"/>
</dbReference>
<dbReference type="PROSITE" id="PS50109">
    <property type="entry name" value="HIS_KIN"/>
    <property type="match status" value="1"/>
</dbReference>
<feature type="domain" description="Histidine kinase" evidence="20">
    <location>
        <begin position="478"/>
        <end position="699"/>
    </location>
</feature>
<keyword evidence="14 19" id="KW-0472">Membrane</keyword>
<evidence type="ECO:0000256" key="3">
    <source>
        <dbReference type="ARBA" id="ARBA00006402"/>
    </source>
</evidence>
<dbReference type="EC" id="2.7.13.3" evidence="4"/>
<evidence type="ECO:0000256" key="11">
    <source>
        <dbReference type="ARBA" id="ARBA00022840"/>
    </source>
</evidence>
<evidence type="ECO:0000256" key="1">
    <source>
        <dbReference type="ARBA" id="ARBA00000085"/>
    </source>
</evidence>
<keyword evidence="8 19" id="KW-0812">Transmembrane</keyword>
<keyword evidence="5" id="KW-1003">Cell membrane</keyword>
<dbReference type="InterPro" id="IPR005467">
    <property type="entry name" value="His_kinase_dom"/>
</dbReference>
<keyword evidence="10" id="KW-0418">Kinase</keyword>
<dbReference type="Pfam" id="PF00512">
    <property type="entry name" value="HisKA"/>
    <property type="match status" value="1"/>
</dbReference>
<feature type="modified residue" description="4-aspartylphosphate" evidence="17">
    <location>
        <position position="772"/>
    </location>
</feature>
<reference evidence="23" key="1">
    <citation type="submission" date="2019-05" db="EMBL/GenBank/DDBJ databases">
        <title>Whole genome sequencing of Pseudanabaena catenata USMAC16.</title>
        <authorList>
            <person name="Khan Z."/>
            <person name="Omar W.M."/>
            <person name="Convey P."/>
            <person name="Merican F."/>
            <person name="Najimudin N."/>
        </authorList>
    </citation>
    <scope>NUCLEOTIDE SEQUENCE</scope>
    <source>
        <strain evidence="23">USMAC16</strain>
    </source>
</reference>
<dbReference type="PANTHER" id="PTHR43047:SF72">
    <property type="entry name" value="OSMOSENSING HISTIDINE PROTEIN KINASE SLN1"/>
    <property type="match status" value="1"/>
</dbReference>
<evidence type="ECO:0000256" key="6">
    <source>
        <dbReference type="ARBA" id="ARBA00022553"/>
    </source>
</evidence>
<protein>
    <recommendedName>
        <fullName evidence="16">Circadian input-output histidine kinase CikA</fullName>
        <ecNumber evidence="4">2.7.13.3</ecNumber>
    </recommendedName>
</protein>
<dbReference type="PROSITE" id="PS50885">
    <property type="entry name" value="HAMP"/>
    <property type="match status" value="1"/>
</dbReference>
<evidence type="ECO:0000256" key="17">
    <source>
        <dbReference type="PROSITE-ProRule" id="PRU00169"/>
    </source>
</evidence>
<dbReference type="SUPFAM" id="SSF47384">
    <property type="entry name" value="Homodimeric domain of signal transducing histidine kinase"/>
    <property type="match status" value="1"/>
</dbReference>
<dbReference type="CDD" id="cd12913">
    <property type="entry name" value="PDC1_MCP_like"/>
    <property type="match status" value="1"/>
</dbReference>
<dbReference type="Pfam" id="PF00072">
    <property type="entry name" value="Response_reg"/>
    <property type="match status" value="1"/>
</dbReference>
<dbReference type="InterPro" id="IPR001789">
    <property type="entry name" value="Sig_transdc_resp-reg_receiver"/>
</dbReference>
<dbReference type="FunFam" id="1.10.287.130:FF:000038">
    <property type="entry name" value="Sensory transduction histidine kinase"/>
    <property type="match status" value="1"/>
</dbReference>
<keyword evidence="6 17" id="KW-0597">Phosphoprotein</keyword>
<dbReference type="InterPro" id="IPR036890">
    <property type="entry name" value="HATPase_C_sf"/>
</dbReference>
<evidence type="ECO:0000256" key="15">
    <source>
        <dbReference type="ARBA" id="ARBA00023306"/>
    </source>
</evidence>
<comment type="catalytic activity">
    <reaction evidence="1">
        <text>ATP + protein L-histidine = ADP + protein N-phospho-L-histidine.</text>
        <dbReference type="EC" id="2.7.13.3"/>
    </reaction>
</comment>
<evidence type="ECO:0000256" key="2">
    <source>
        <dbReference type="ARBA" id="ARBA00004651"/>
    </source>
</evidence>
<dbReference type="Pfam" id="PF02743">
    <property type="entry name" value="dCache_1"/>
    <property type="match status" value="1"/>
</dbReference>
<dbReference type="RefSeq" id="WP_009628205.1">
    <property type="nucleotide sequence ID" value="NZ_VBTY01000148.1"/>
</dbReference>
<evidence type="ECO:0000256" key="16">
    <source>
        <dbReference type="ARBA" id="ARBA00074306"/>
    </source>
</evidence>
<evidence type="ECO:0000256" key="5">
    <source>
        <dbReference type="ARBA" id="ARBA00022475"/>
    </source>
</evidence>
<dbReference type="GO" id="GO:0005524">
    <property type="term" value="F:ATP binding"/>
    <property type="evidence" value="ECO:0007669"/>
    <property type="project" value="UniProtKB-KW"/>
</dbReference>
<keyword evidence="18" id="KW-0175">Coiled coil</keyword>
<dbReference type="SUPFAM" id="SSF52172">
    <property type="entry name" value="CheY-like"/>
    <property type="match status" value="1"/>
</dbReference>
<evidence type="ECO:0000259" key="20">
    <source>
        <dbReference type="PROSITE" id="PS50109"/>
    </source>
</evidence>
<dbReference type="PRINTS" id="PR00344">
    <property type="entry name" value="BCTRLSENSOR"/>
</dbReference>
<dbReference type="CDD" id="cd16922">
    <property type="entry name" value="HATPase_EvgS-ArcB-TorS-like"/>
    <property type="match status" value="1"/>
</dbReference>
<dbReference type="PROSITE" id="PS50110">
    <property type="entry name" value="RESPONSE_REGULATORY"/>
    <property type="match status" value="1"/>
</dbReference>
<dbReference type="SUPFAM" id="SSF158472">
    <property type="entry name" value="HAMP domain-like"/>
    <property type="match status" value="1"/>
</dbReference>
<dbReference type="InterPro" id="IPR004358">
    <property type="entry name" value="Sig_transdc_His_kin-like_C"/>
</dbReference>
<dbReference type="FunFam" id="3.30.565.10:FF:000010">
    <property type="entry name" value="Sensor histidine kinase RcsC"/>
    <property type="match status" value="1"/>
</dbReference>
<evidence type="ECO:0000313" key="24">
    <source>
        <dbReference type="Proteomes" id="UP001152872"/>
    </source>
</evidence>
<dbReference type="InterPro" id="IPR036097">
    <property type="entry name" value="HisK_dim/P_sf"/>
</dbReference>
<keyword evidence="13" id="KW-0902">Two-component regulatory system</keyword>
<dbReference type="Proteomes" id="UP001152872">
    <property type="component" value="Unassembled WGS sequence"/>
</dbReference>
<evidence type="ECO:0000256" key="12">
    <source>
        <dbReference type="ARBA" id="ARBA00022989"/>
    </source>
</evidence>
<dbReference type="GO" id="GO:0009927">
    <property type="term" value="F:histidine phosphotransfer kinase activity"/>
    <property type="evidence" value="ECO:0007669"/>
    <property type="project" value="TreeGrafter"/>
</dbReference>
<evidence type="ECO:0000259" key="21">
    <source>
        <dbReference type="PROSITE" id="PS50110"/>
    </source>
</evidence>
<comment type="subcellular location">
    <subcellularLocation>
        <location evidence="2">Cell membrane</location>
        <topology evidence="2">Multi-pass membrane protein</topology>
    </subcellularLocation>
</comment>
<proteinExistence type="inferred from homology"/>
<dbReference type="SMART" id="SM00448">
    <property type="entry name" value="REC"/>
    <property type="match status" value="1"/>
</dbReference>
<dbReference type="SMART" id="SM00388">
    <property type="entry name" value="HisKA"/>
    <property type="match status" value="1"/>
</dbReference>
<evidence type="ECO:0000256" key="9">
    <source>
        <dbReference type="ARBA" id="ARBA00022741"/>
    </source>
</evidence>
<feature type="transmembrane region" description="Helical" evidence="19">
    <location>
        <begin position="23"/>
        <end position="47"/>
    </location>
</feature>
<evidence type="ECO:0000256" key="10">
    <source>
        <dbReference type="ARBA" id="ARBA00022777"/>
    </source>
</evidence>
<keyword evidence="9" id="KW-0547">Nucleotide-binding</keyword>
<dbReference type="InterPro" id="IPR003661">
    <property type="entry name" value="HisK_dim/P_dom"/>
</dbReference>
<dbReference type="SMART" id="SM00387">
    <property type="entry name" value="HATPase_c"/>
    <property type="match status" value="1"/>
</dbReference>
<keyword evidence="12 19" id="KW-1133">Transmembrane helix</keyword>
<dbReference type="Gene3D" id="6.10.340.10">
    <property type="match status" value="1"/>
</dbReference>
<evidence type="ECO:0000259" key="22">
    <source>
        <dbReference type="PROSITE" id="PS50885"/>
    </source>
</evidence>
<dbReference type="PANTHER" id="PTHR43047">
    <property type="entry name" value="TWO-COMPONENT HISTIDINE PROTEIN KINASE"/>
    <property type="match status" value="1"/>
</dbReference>
<gene>
    <name evidence="23" type="ORF">FEV09_15970</name>
</gene>
<comment type="caution">
    <text evidence="23">The sequence shown here is derived from an EMBL/GenBank/DDBJ whole genome shotgun (WGS) entry which is preliminary data.</text>
</comment>
<dbReference type="Gene3D" id="1.10.287.130">
    <property type="match status" value="1"/>
</dbReference>
<dbReference type="Pfam" id="PF02518">
    <property type="entry name" value="HATPase_c"/>
    <property type="match status" value="1"/>
</dbReference>
<accession>A0A9X4MBB7</accession>
<dbReference type="CDD" id="cd06225">
    <property type="entry name" value="HAMP"/>
    <property type="match status" value="1"/>
</dbReference>
<name>A0A9X4MBB7_9CYAN</name>
<dbReference type="Gene3D" id="3.30.565.10">
    <property type="entry name" value="Histidine kinase-like ATPase, C-terminal domain"/>
    <property type="match status" value="1"/>
</dbReference>
<feature type="domain" description="HAMP" evidence="22">
    <location>
        <begin position="386"/>
        <end position="438"/>
    </location>
</feature>
<dbReference type="AlphaFoldDB" id="A0A9X4MBB7"/>
<keyword evidence="24" id="KW-1185">Reference proteome</keyword>
<dbReference type="EMBL" id="VBTY01000148">
    <property type="protein sequence ID" value="MDG3496045.1"/>
    <property type="molecule type" value="Genomic_DNA"/>
</dbReference>
<evidence type="ECO:0000256" key="18">
    <source>
        <dbReference type="SAM" id="Coils"/>
    </source>
</evidence>
<dbReference type="InterPro" id="IPR003594">
    <property type="entry name" value="HATPase_dom"/>
</dbReference>
<organism evidence="23 24">
    <name type="scientific">Pseudanabaena catenata USMAC16</name>
    <dbReference type="NCBI Taxonomy" id="1855837"/>
    <lineage>
        <taxon>Bacteria</taxon>
        <taxon>Bacillati</taxon>
        <taxon>Cyanobacteriota</taxon>
        <taxon>Cyanophyceae</taxon>
        <taxon>Pseudanabaenales</taxon>
        <taxon>Pseudanabaenaceae</taxon>
        <taxon>Pseudanabaena</taxon>
    </lineage>
</organism>
<dbReference type="InterPro" id="IPR003660">
    <property type="entry name" value="HAMP_dom"/>
</dbReference>
<feature type="coiled-coil region" evidence="18">
    <location>
        <begin position="444"/>
        <end position="478"/>
    </location>
</feature>
<evidence type="ECO:0000256" key="7">
    <source>
        <dbReference type="ARBA" id="ARBA00022679"/>
    </source>
</evidence>
<dbReference type="Gene3D" id="3.40.50.2300">
    <property type="match status" value="1"/>
</dbReference>
<feature type="domain" description="Response regulatory" evidence="21">
    <location>
        <begin position="723"/>
        <end position="839"/>
    </location>
</feature>
<dbReference type="CDD" id="cd00082">
    <property type="entry name" value="HisKA"/>
    <property type="match status" value="1"/>
</dbReference>
<dbReference type="GO" id="GO:0000155">
    <property type="term" value="F:phosphorelay sensor kinase activity"/>
    <property type="evidence" value="ECO:0007669"/>
    <property type="project" value="InterPro"/>
</dbReference>
<evidence type="ECO:0000313" key="23">
    <source>
        <dbReference type="EMBL" id="MDG3496045.1"/>
    </source>
</evidence>
<keyword evidence="15" id="KW-0131">Cell cycle</keyword>
<evidence type="ECO:0000256" key="14">
    <source>
        <dbReference type="ARBA" id="ARBA00023136"/>
    </source>
</evidence>
<dbReference type="InterPro" id="IPR033479">
    <property type="entry name" value="dCache_1"/>
</dbReference>
<comment type="similarity">
    <text evidence="3">In the N-terminal section; belongs to the phytochrome family.</text>
</comment>
<evidence type="ECO:0000256" key="8">
    <source>
        <dbReference type="ARBA" id="ARBA00022692"/>
    </source>
</evidence>
<dbReference type="Gene3D" id="3.30.450.20">
    <property type="entry name" value="PAS domain"/>
    <property type="match status" value="1"/>
</dbReference>
<keyword evidence="7" id="KW-0808">Transferase</keyword>
<dbReference type="InterPro" id="IPR029151">
    <property type="entry name" value="Sensor-like_sf"/>
</dbReference>
<dbReference type="SUPFAM" id="SSF103190">
    <property type="entry name" value="Sensory domain-like"/>
    <property type="match status" value="1"/>
</dbReference>
<evidence type="ECO:0000256" key="13">
    <source>
        <dbReference type="ARBA" id="ARBA00023012"/>
    </source>
</evidence>
<dbReference type="SMART" id="SM00304">
    <property type="entry name" value="HAMP"/>
    <property type="match status" value="1"/>
</dbReference>
<dbReference type="SUPFAM" id="SSF55874">
    <property type="entry name" value="ATPase domain of HSP90 chaperone/DNA topoisomerase II/histidine kinase"/>
    <property type="match status" value="1"/>
</dbReference>